<sequence length="185" mass="21046">MDAAIEQYAPTETHNDTPTVSLSLPYGLHPSCLHMQVRSGSKTKNLVQFVIRKLISSDQNSTNIEQVTWNAFDDGFVLPLMQSICQTGEFYLKGKIRYALRSNFIYYETLLLIFGILVTYMAVNYKLNASNFKATIIAASTTWGLFLLVLMLGYGPVQVPLDVYHHSRTSYMLSHIQFKLSKRYS</sequence>
<accession>A0A818HRX9</accession>
<keyword evidence="3 6" id="KW-0812">Transmembrane</keyword>
<dbReference type="EMBL" id="CAJNYT010004404">
    <property type="protein sequence ID" value="CAF3660821.1"/>
    <property type="molecule type" value="Genomic_DNA"/>
</dbReference>
<dbReference type="EMBL" id="CAJNYV010002916">
    <property type="protein sequence ID" value="CAF3513288.1"/>
    <property type="molecule type" value="Genomic_DNA"/>
</dbReference>
<dbReference type="InterPro" id="IPR006876">
    <property type="entry name" value="LMBR1-like_membr_prot"/>
</dbReference>
<evidence type="ECO:0000256" key="4">
    <source>
        <dbReference type="ARBA" id="ARBA00022989"/>
    </source>
</evidence>
<feature type="transmembrane region" description="Helical" evidence="6">
    <location>
        <begin position="104"/>
        <end position="123"/>
    </location>
</feature>
<evidence type="ECO:0000256" key="6">
    <source>
        <dbReference type="SAM" id="Phobius"/>
    </source>
</evidence>
<organism evidence="7 9">
    <name type="scientific">Rotaria socialis</name>
    <dbReference type="NCBI Taxonomy" id="392032"/>
    <lineage>
        <taxon>Eukaryota</taxon>
        <taxon>Metazoa</taxon>
        <taxon>Spiralia</taxon>
        <taxon>Gnathifera</taxon>
        <taxon>Rotifera</taxon>
        <taxon>Eurotatoria</taxon>
        <taxon>Bdelloidea</taxon>
        <taxon>Philodinida</taxon>
        <taxon>Philodinidae</taxon>
        <taxon>Rotaria</taxon>
    </lineage>
</organism>
<reference evidence="7" key="1">
    <citation type="submission" date="2021-02" db="EMBL/GenBank/DDBJ databases">
        <authorList>
            <person name="Nowell W R."/>
        </authorList>
    </citation>
    <scope>NUCLEOTIDE SEQUENCE</scope>
</reference>
<comment type="subcellular location">
    <subcellularLocation>
        <location evidence="1">Membrane</location>
        <topology evidence="1">Multi-pass membrane protein</topology>
    </subcellularLocation>
</comment>
<dbReference type="GO" id="GO:0016020">
    <property type="term" value="C:membrane"/>
    <property type="evidence" value="ECO:0007669"/>
    <property type="project" value="UniProtKB-SubCell"/>
</dbReference>
<dbReference type="PANTHER" id="PTHR21355">
    <property type="entry name" value="G-PROTEIN COUPLED RECEPTOR-ASSOCIATED PROTEIN LMBRD2"/>
    <property type="match status" value="1"/>
</dbReference>
<dbReference type="PANTHER" id="PTHR21355:SF0">
    <property type="entry name" value="G-PROTEIN COUPLED RECEPTOR-ASSOCIATED PROTEIN LMBRD2"/>
    <property type="match status" value="1"/>
</dbReference>
<name>A0A818HRX9_9BILA</name>
<feature type="transmembrane region" description="Helical" evidence="6">
    <location>
        <begin position="135"/>
        <end position="154"/>
    </location>
</feature>
<comment type="caution">
    <text evidence="7">The sequence shown here is derived from an EMBL/GenBank/DDBJ whole genome shotgun (WGS) entry which is preliminary data.</text>
</comment>
<comment type="similarity">
    <text evidence="2">Belongs to the LIMR family.</text>
</comment>
<evidence type="ECO:0000313" key="8">
    <source>
        <dbReference type="EMBL" id="CAF3660821.1"/>
    </source>
</evidence>
<proteinExistence type="inferred from homology"/>
<evidence type="ECO:0000313" key="9">
    <source>
        <dbReference type="Proteomes" id="UP000663865"/>
    </source>
</evidence>
<evidence type="ECO:0000313" key="7">
    <source>
        <dbReference type="EMBL" id="CAF3513288.1"/>
    </source>
</evidence>
<evidence type="ECO:0000256" key="3">
    <source>
        <dbReference type="ARBA" id="ARBA00022692"/>
    </source>
</evidence>
<gene>
    <name evidence="8" type="ORF">GRG538_LOCUS25737</name>
    <name evidence="7" type="ORF">KIK155_LOCUS16494</name>
</gene>
<dbReference type="Proteomes" id="UP000663865">
    <property type="component" value="Unassembled WGS sequence"/>
</dbReference>
<evidence type="ECO:0000256" key="1">
    <source>
        <dbReference type="ARBA" id="ARBA00004141"/>
    </source>
</evidence>
<dbReference type="AlphaFoldDB" id="A0A818HRX9"/>
<protein>
    <submittedName>
        <fullName evidence="7">Uncharacterized protein</fullName>
    </submittedName>
</protein>
<keyword evidence="4 6" id="KW-1133">Transmembrane helix</keyword>
<evidence type="ECO:0000256" key="2">
    <source>
        <dbReference type="ARBA" id="ARBA00010487"/>
    </source>
</evidence>
<dbReference type="Pfam" id="PF04791">
    <property type="entry name" value="LMBR1"/>
    <property type="match status" value="1"/>
</dbReference>
<keyword evidence="5 6" id="KW-0472">Membrane</keyword>
<dbReference type="Proteomes" id="UP000663872">
    <property type="component" value="Unassembled WGS sequence"/>
</dbReference>
<evidence type="ECO:0000256" key="5">
    <source>
        <dbReference type="ARBA" id="ARBA00023136"/>
    </source>
</evidence>
<dbReference type="InterPro" id="IPR051584">
    <property type="entry name" value="GPCR-associated_LMBR1"/>
</dbReference>